<reference evidence="5 6" key="1">
    <citation type="submission" date="2019-10" db="EMBL/GenBank/DDBJ databases">
        <authorList>
            <person name="Palmer J.M."/>
        </authorList>
    </citation>
    <scope>NUCLEOTIDE SEQUENCE [LARGE SCALE GENOMIC DNA]</scope>
    <source>
        <strain evidence="5 6">TWF696</strain>
    </source>
</reference>
<dbReference type="PANTHER" id="PTHR24134:SF9">
    <property type="entry name" value="ANKYRIN REPEAT AND SOCS BOX PROTEIN 8"/>
    <property type="match status" value="1"/>
</dbReference>
<feature type="region of interest" description="Disordered" evidence="4">
    <location>
        <begin position="1"/>
        <end position="39"/>
    </location>
</feature>
<keyword evidence="6" id="KW-1185">Reference proteome</keyword>
<evidence type="ECO:0000256" key="1">
    <source>
        <dbReference type="ARBA" id="ARBA00022737"/>
    </source>
</evidence>
<dbReference type="PROSITE" id="PS50297">
    <property type="entry name" value="ANK_REP_REGION"/>
    <property type="match status" value="2"/>
</dbReference>
<dbReference type="Proteomes" id="UP001375240">
    <property type="component" value="Unassembled WGS sequence"/>
</dbReference>
<dbReference type="Pfam" id="PF12796">
    <property type="entry name" value="Ank_2"/>
    <property type="match status" value="1"/>
</dbReference>
<comment type="caution">
    <text evidence="5">The sequence shown here is derived from an EMBL/GenBank/DDBJ whole genome shotgun (WGS) entry which is preliminary data.</text>
</comment>
<feature type="compositionally biased region" description="Polar residues" evidence="4">
    <location>
        <begin position="261"/>
        <end position="273"/>
    </location>
</feature>
<dbReference type="SUPFAM" id="SSF48403">
    <property type="entry name" value="Ankyrin repeat"/>
    <property type="match status" value="1"/>
</dbReference>
<protein>
    <submittedName>
        <fullName evidence="5">Uncharacterized protein</fullName>
    </submittedName>
</protein>
<proteinExistence type="predicted"/>
<dbReference type="InterPro" id="IPR002110">
    <property type="entry name" value="Ankyrin_rpt"/>
</dbReference>
<feature type="region of interest" description="Disordered" evidence="4">
    <location>
        <begin position="255"/>
        <end position="274"/>
    </location>
</feature>
<gene>
    <name evidence="5" type="ORF">TWF696_002525</name>
</gene>
<dbReference type="InterPro" id="IPR036770">
    <property type="entry name" value="Ankyrin_rpt-contain_sf"/>
</dbReference>
<evidence type="ECO:0000313" key="6">
    <source>
        <dbReference type="Proteomes" id="UP001375240"/>
    </source>
</evidence>
<dbReference type="Gene3D" id="1.25.40.10">
    <property type="entry name" value="Tetratricopeptide repeat domain"/>
    <property type="match status" value="1"/>
</dbReference>
<evidence type="ECO:0000256" key="4">
    <source>
        <dbReference type="SAM" id="MobiDB-lite"/>
    </source>
</evidence>
<dbReference type="SMART" id="SM00248">
    <property type="entry name" value="ANK"/>
    <property type="match status" value="5"/>
</dbReference>
<dbReference type="InterPro" id="IPR011990">
    <property type="entry name" value="TPR-like_helical_dom_sf"/>
</dbReference>
<dbReference type="PRINTS" id="PR01415">
    <property type="entry name" value="ANKYRIN"/>
</dbReference>
<dbReference type="EMBL" id="JAVHNQ010000013">
    <property type="protein sequence ID" value="KAK6334015.1"/>
    <property type="molecule type" value="Genomic_DNA"/>
</dbReference>
<dbReference type="AlphaFoldDB" id="A0AAV9U661"/>
<dbReference type="Gene3D" id="1.25.40.20">
    <property type="entry name" value="Ankyrin repeat-containing domain"/>
    <property type="match status" value="1"/>
</dbReference>
<sequence>MAGTPAERADIDDRSLNTPAYRCNRPSAVAASPPPPASMLLVRPNGLEMDSGTRHLAIETASTPLDSSPQDEKPSLQNTDDAATDGRIPLHRSKVVDALSEADWDAAESNLSILIDDLHAPDSPDLQILQGMVHNAKARWQEALDALADFEHQSVSEPELSARAYYAKAVALYKLRDYETSHMNSRRGLNVVDRFLEGPLQLKYRYALADLAHRTLNDLGKKTDSTKAQHYKSLVPADHTADPILFVTPVPQNVPKAPTSDAPTPTVEQQSEAESAELREAMQRHRLSFGHDGKILVGRHKDFFNALHDALENDNLQLMTLICSIDWCATEALRDSPISFDLEPPMPQYAWRATTMLHVVAGSRSRYSAAMAEMLLDHGADPQQTLFEGITPLHVCARQTNAEVAAVLIRRGADIEARSITGKPPIHFAAWKASWNADVRILKMLIAAGANINAKNSGGYTALHWCMFDGRSAAPIEVLLRRPEIDRFVRAANHKTPWDIFWEHEEELMRKGEEKRVQILYTLRRYGITR</sequence>
<dbReference type="SUPFAM" id="SSF48452">
    <property type="entry name" value="TPR-like"/>
    <property type="match status" value="1"/>
</dbReference>
<keyword evidence="1" id="KW-0677">Repeat</keyword>
<dbReference type="PROSITE" id="PS50088">
    <property type="entry name" value="ANK_REPEAT"/>
    <property type="match status" value="2"/>
</dbReference>
<feature type="repeat" description="ANK" evidence="3">
    <location>
        <begin position="421"/>
        <end position="457"/>
    </location>
</feature>
<evidence type="ECO:0000313" key="5">
    <source>
        <dbReference type="EMBL" id="KAK6334015.1"/>
    </source>
</evidence>
<keyword evidence="2 3" id="KW-0040">ANK repeat</keyword>
<evidence type="ECO:0000256" key="3">
    <source>
        <dbReference type="PROSITE-ProRule" id="PRU00023"/>
    </source>
</evidence>
<organism evidence="5 6">
    <name type="scientific">Orbilia brochopaga</name>
    <dbReference type="NCBI Taxonomy" id="3140254"/>
    <lineage>
        <taxon>Eukaryota</taxon>
        <taxon>Fungi</taxon>
        <taxon>Dikarya</taxon>
        <taxon>Ascomycota</taxon>
        <taxon>Pezizomycotina</taxon>
        <taxon>Orbiliomycetes</taxon>
        <taxon>Orbiliales</taxon>
        <taxon>Orbiliaceae</taxon>
        <taxon>Orbilia</taxon>
    </lineage>
</organism>
<evidence type="ECO:0000256" key="2">
    <source>
        <dbReference type="ARBA" id="ARBA00023043"/>
    </source>
</evidence>
<feature type="repeat" description="ANK" evidence="3">
    <location>
        <begin position="388"/>
        <end position="420"/>
    </location>
</feature>
<name>A0AAV9U661_9PEZI</name>
<feature type="region of interest" description="Disordered" evidence="4">
    <location>
        <begin position="62"/>
        <end position="87"/>
    </location>
</feature>
<accession>A0AAV9U661</accession>
<dbReference type="PANTHER" id="PTHR24134">
    <property type="entry name" value="ANKYRIN REPEAT-CONTAINING PROTEIN DDB_G0279043"/>
    <property type="match status" value="1"/>
</dbReference>